<evidence type="ECO:0000259" key="1">
    <source>
        <dbReference type="Pfam" id="PF21688"/>
    </source>
</evidence>
<dbReference type="KEGG" id="hsc:HVS_06590"/>
<dbReference type="Gene3D" id="3.50.50.60">
    <property type="entry name" value="FAD/NAD(P)-binding domain"/>
    <property type="match status" value="2"/>
</dbReference>
<protein>
    <submittedName>
        <fullName evidence="2">D-amino acid dehydrogenase small subunit</fullName>
        <ecNumber evidence="2">1.4.99.6</ecNumber>
    </submittedName>
</protein>
<dbReference type="InterPro" id="IPR049516">
    <property type="entry name" value="FAD-depend_C"/>
</dbReference>
<evidence type="ECO:0000313" key="3">
    <source>
        <dbReference type="Proteomes" id="UP000233534"/>
    </source>
</evidence>
<organism evidence="2 3">
    <name type="scientific">Acetivibrio saccincola</name>
    <dbReference type="NCBI Taxonomy" id="1677857"/>
    <lineage>
        <taxon>Bacteria</taxon>
        <taxon>Bacillati</taxon>
        <taxon>Bacillota</taxon>
        <taxon>Clostridia</taxon>
        <taxon>Eubacteriales</taxon>
        <taxon>Oscillospiraceae</taxon>
        <taxon>Acetivibrio</taxon>
    </lineage>
</organism>
<dbReference type="AlphaFoldDB" id="A0A2K9EAR4"/>
<feature type="domain" description="FAD-dependent protein C-terminal" evidence="1">
    <location>
        <begin position="279"/>
        <end position="474"/>
    </location>
</feature>
<gene>
    <name evidence="2" type="primary">dadA</name>
    <name evidence="2" type="ORF">HVS_06590</name>
</gene>
<dbReference type="Gene3D" id="3.30.70.2700">
    <property type="match status" value="1"/>
</dbReference>
<dbReference type="SUPFAM" id="SSF51905">
    <property type="entry name" value="FAD/NAD(P)-binding domain"/>
    <property type="match status" value="1"/>
</dbReference>
<dbReference type="EMBL" id="CP025197">
    <property type="protein sequence ID" value="AUG57244.1"/>
    <property type="molecule type" value="Genomic_DNA"/>
</dbReference>
<dbReference type="RefSeq" id="WP_101300386.1">
    <property type="nucleotide sequence ID" value="NZ_CP025197.1"/>
</dbReference>
<dbReference type="PANTHER" id="PTHR42842">
    <property type="entry name" value="FAD/NAD(P)-BINDING OXIDOREDUCTASE"/>
    <property type="match status" value="1"/>
</dbReference>
<dbReference type="EC" id="1.4.99.6" evidence="2"/>
<dbReference type="InterPro" id="IPR036188">
    <property type="entry name" value="FAD/NAD-bd_sf"/>
</dbReference>
<keyword evidence="2" id="KW-0560">Oxidoreductase</keyword>
<dbReference type="PIRSF" id="PIRSF038984">
    <property type="entry name" value="FAD_binding_protein"/>
    <property type="match status" value="1"/>
</dbReference>
<dbReference type="InterPro" id="IPR028348">
    <property type="entry name" value="FAD-binding_protein"/>
</dbReference>
<accession>A0A2K9EAR4</accession>
<dbReference type="GO" id="GO:0016491">
    <property type="term" value="F:oxidoreductase activity"/>
    <property type="evidence" value="ECO:0007669"/>
    <property type="project" value="UniProtKB-KW"/>
</dbReference>
<sequence>MKILVYNLKMNLDDTIYDLKKVTSKKIGVSERDFASFKIVKESIDARKKPHINIVYSVMVETDRKIRIPSKGDIRVLEDVLKKPFVYGSIKIRERPVVIGSGPAGLFASLILAQNGYKPLLLERGECVEKRTQIVNSFWAGGKLDEETNVQFGEGGAGTFSDGKLTTRINDKRSEMVLEEFYKSGAPEEILYKAKPHIGTDVLKKVVCNMRKRIIDLGGEVRFNAKVTDFLIKDGKIEGVKVNNYEEIHSQVVVLAIGHSARDTFEVLYNRGVKFVQKPFSIGVRIEHPQELINYAMYGDAAKHPRLGAADYQIFKKFSKRTVYSFCMCPGGVVVGAASEPETVLTNGMSEFARDRENANSALVVSVGPEDFENSHPLAGVEFQRRWERLAFQCGGRNYAAPVQRLGDFINGRVTRKLGSVKPSYTGKTEFSDLNYCLPPYVTDLLKKSIAFFDAKINGFGIEDAVLTGVETRTSSPVRILRDDNLEALDIRGLYPAGEGAGYAGGIVSAAVDGIRIAEKIMETYSNESL</sequence>
<dbReference type="Pfam" id="PF21688">
    <property type="entry name" value="FAD-depend_C"/>
    <property type="match status" value="1"/>
</dbReference>
<evidence type="ECO:0000313" key="2">
    <source>
        <dbReference type="EMBL" id="AUG57244.1"/>
    </source>
</evidence>
<dbReference type="PANTHER" id="PTHR42842:SF3">
    <property type="entry name" value="FAD_NAD(P)-BINDING OXIDOREDUCTASE FAMILY PROTEIN"/>
    <property type="match status" value="1"/>
</dbReference>
<reference evidence="2 3" key="1">
    <citation type="submission" date="2017-12" db="EMBL/GenBank/DDBJ databases">
        <title>Complete genome sequence of Herbivorax saccincola GGR1, a novel Cellulosome-producing hydrolytic bacterium in a thermophilic biogas plant, established by Illumina and Nanopore MinION sequencing.</title>
        <authorList>
            <person name="Pechtl A."/>
            <person name="Ruckert C."/>
            <person name="Koeck D.E."/>
            <person name="Maus I."/>
            <person name="Winkler A."/>
            <person name="Kalinowski J."/>
            <person name="Puhler A."/>
            <person name="Schwarz W.W."/>
            <person name="Zverlov V.V."/>
            <person name="Schluter A."/>
            <person name="Liebl W."/>
        </authorList>
    </citation>
    <scope>NUCLEOTIDE SEQUENCE [LARGE SCALE GENOMIC DNA]</scope>
    <source>
        <strain evidence="3">SR1</strain>
    </source>
</reference>
<proteinExistence type="predicted"/>
<dbReference type="Proteomes" id="UP000233534">
    <property type="component" value="Chromosome"/>
</dbReference>
<dbReference type="PRINTS" id="PR00419">
    <property type="entry name" value="ADXRDTASE"/>
</dbReference>
<keyword evidence="3" id="KW-1185">Reference proteome</keyword>
<name>A0A2K9EAR4_9FIRM</name>